<dbReference type="GeneID" id="92930756"/>
<dbReference type="Proteomes" id="UP000175616">
    <property type="component" value="Unassembled WGS sequence"/>
</dbReference>
<reference evidence="1 2" key="1">
    <citation type="submission" date="2016-06" db="EMBL/GenBank/DDBJ databases">
        <title>Gene turnover analysis identifies the evolutionary adaptation of the extremophile Acidithiobacillus caldus.</title>
        <authorList>
            <person name="Zhang X."/>
        </authorList>
    </citation>
    <scope>NUCLEOTIDE SEQUENCE [LARGE SCALE GENOMIC DNA]</scope>
    <source>
        <strain evidence="1 2">DX</strain>
    </source>
</reference>
<dbReference type="OMA" id="ANDRYDG"/>
<evidence type="ECO:0000313" key="1">
    <source>
        <dbReference type="EMBL" id="OFC37741.1"/>
    </source>
</evidence>
<evidence type="ECO:0000313" key="2">
    <source>
        <dbReference type="Proteomes" id="UP000175616"/>
    </source>
</evidence>
<dbReference type="GO" id="GO:0016740">
    <property type="term" value="F:transferase activity"/>
    <property type="evidence" value="ECO:0007669"/>
    <property type="project" value="UniProtKB-KW"/>
</dbReference>
<sequence length="230" mass="26174">MSEAVLYFRHADAAGLRLRLLCAWRGLNLRLEPRPLRDLETAFDLGFADLPVLVDGDGRRWTGAVESLPELDAQLGRTPANPALMAEWPAFVAWRAELEPLRQRLLAPILPLYPEISADPEDFAWYRQECERRFGQGPEALANDRYGAYQQLERRGRLRQLARILAQKKFYLEEMSLVDIVLTADFHALRFLDGVTVPIDLLYYFQRVAGQCGLSLDSGLEAARSTRELS</sequence>
<protein>
    <submittedName>
        <fullName evidence="1">Glutathione S-transferase</fullName>
    </submittedName>
</protein>
<accession>A0A1E7YPZ3</accession>
<gene>
    <name evidence="1" type="ORF">BAE27_03730</name>
</gene>
<dbReference type="PATRIC" id="fig|33059.14.peg.223"/>
<comment type="caution">
    <text evidence="1">The sequence shown here is derived from an EMBL/GenBank/DDBJ whole genome shotgun (WGS) entry which is preliminary data.</text>
</comment>
<organism evidence="1 2">
    <name type="scientific">Acidithiobacillus caldus</name>
    <dbReference type="NCBI Taxonomy" id="33059"/>
    <lineage>
        <taxon>Bacteria</taxon>
        <taxon>Pseudomonadati</taxon>
        <taxon>Pseudomonadota</taxon>
        <taxon>Acidithiobacillia</taxon>
        <taxon>Acidithiobacillales</taxon>
        <taxon>Acidithiobacillaceae</taxon>
        <taxon>Acidithiobacillus</taxon>
    </lineage>
</organism>
<dbReference type="AlphaFoldDB" id="A0A1E7YPZ3"/>
<proteinExistence type="predicted"/>
<dbReference type="RefSeq" id="WP_004870990.1">
    <property type="nucleotide sequence ID" value="NZ_CP026328.2"/>
</dbReference>
<name>A0A1E7YPZ3_9PROT</name>
<keyword evidence="1" id="KW-0808">Transferase</keyword>
<dbReference type="EMBL" id="LZYE01000068">
    <property type="protein sequence ID" value="OFC37741.1"/>
    <property type="molecule type" value="Genomic_DNA"/>
</dbReference>